<dbReference type="EMBL" id="CP029822">
    <property type="protein sequence ID" value="AZS49957.1"/>
    <property type="molecule type" value="Genomic_DNA"/>
</dbReference>
<comment type="subcellular location">
    <subcellularLocation>
        <location evidence="1">Membrane</location>
        <topology evidence="1">Single-pass membrane protein</topology>
    </subcellularLocation>
</comment>
<dbReference type="GO" id="GO:0005886">
    <property type="term" value="C:plasma membrane"/>
    <property type="evidence" value="ECO:0007669"/>
    <property type="project" value="InterPro"/>
</dbReference>
<evidence type="ECO:0000256" key="4">
    <source>
        <dbReference type="ARBA" id="ARBA00023136"/>
    </source>
</evidence>
<gene>
    <name evidence="7" type="ORF">DM558_03820</name>
</gene>
<keyword evidence="3 5" id="KW-1133">Transmembrane helix</keyword>
<keyword evidence="2 5" id="KW-0812">Transmembrane</keyword>
<sequence length="1240" mass="134822">MKLTLKIAKYALIVIILVLLLILMTLILAIKTEAGSRYLLNSIPNLSVKNSQGTLSGGWSAEELIWQSEEIKITVQNPSLNWFASCLLTGNVCISQLKVKQLDIDLLDSVNSETNAKEQNKTATRLPTLNTPVTINIETVILEKLLIDKQEILSQALLKGASWKNTHVTIGQLTLHNGQAKANATLQGHIEFANNWPLEVKSQIELNELYQTPWLLALNVKGDLQKKLLLETASTGYLDANLQASACVLEENLPATLSLTINNFIPNNIIELPDTLLIKQLILNATGDLKHGYTVSTNSTFAGKTTPVYLTLNSFITTKQIDVKNLILKTTEQQVVNIKGNASFQPNLTADATLNYHNFPWQELYPLDPPPPIDLQTANIKLNYQNDMYRAQLGADLTGPAGNFELQTKITGDLKHLTLETLQIDTPDKGNINGTAALDFTPKLHWLASLNLKNINPNYWLKDLTGSLSGVVQSTGTIGDTIETDSKANIQGILNKQATQIKATVLAKQNQWHVPELLIKVGNNTITGQGELSRSLKANVNINLPNLKQLLPTLTGNVIGKVELLGSLEKPQTTVSLTGKRLSFEEQKINGIQLNANLNAMQQAQIKLQASHISSGTTSLGNLNLTASGDIKQQQLSLDISGGILTLSTQIDSKQDIKQNWLASINKLQVDAKGQNWQLQNKTRLNYAHTGELTLSAHCFKNGQATLCAKDQQTLLPHPKINYQLANFAMQSLQPWYPETFNWKSTLSADITLKILEQGMSGIIEIKTNAGVFQLQESTEEQWYDFPYQALNVLVNLTPNKITSTLEFKSTTLGNIHTQIILNPLANNKPIEGDFSIDGFDIGILRPFIPDVSELSGKIDGKGTISGILEKPYVSGKVTLKNGTVMGDISVSLENLQATAMIEGESLTIDGSWSSGKQGHAKITGDANWSNGINLNLGLKASKLPIIIAPYANLEANTDLKLKIDNNALSVAGVVNIPTGSIVVRELPPSTVTVSSDAIIVTQKAPEQTMPMKIDMDVKVLIGQEHLSFKGFGLTSTITGNLSITKNLFTQGEINLKNGVYRAYGQQLNITRANILFTGSMTEPSLDIEAVRMVDNVTAGVKVTGFTSQPKITVFSTPSMSQDQALSYIIFGRPLGAGDNNVLAQAALAMGVASTSETVGELASKVGLEDFQLDASGSGDDTSLTASGKINDKLSIHYGVSIFKAVNTIMLRYKLTKSIYLEAAGGTASSLDIFYKKSFK</sequence>
<reference evidence="8" key="1">
    <citation type="submission" date="2018-06" db="EMBL/GenBank/DDBJ databases">
        <title>Complete genome of Pseudomonas insecticola strain QZS01.</title>
        <authorList>
            <person name="Wang J."/>
            <person name="Su Q."/>
        </authorList>
    </citation>
    <scope>NUCLEOTIDE SEQUENCE [LARGE SCALE GENOMIC DNA]</scope>
    <source>
        <strain evidence="8">QZS01</strain>
    </source>
</reference>
<evidence type="ECO:0000259" key="6">
    <source>
        <dbReference type="Pfam" id="PF04357"/>
    </source>
</evidence>
<keyword evidence="4 5" id="KW-0472">Membrane</keyword>
<dbReference type="KEGG" id="emo:DM558_03820"/>
<dbReference type="Pfam" id="PF04357">
    <property type="entry name" value="TamB"/>
    <property type="match status" value="1"/>
</dbReference>
<evidence type="ECO:0000256" key="3">
    <source>
        <dbReference type="ARBA" id="ARBA00022989"/>
    </source>
</evidence>
<evidence type="ECO:0000256" key="5">
    <source>
        <dbReference type="SAM" id="Phobius"/>
    </source>
</evidence>
<name>A0A3Q9JKZ8_9GAMM</name>
<dbReference type="AlphaFoldDB" id="A0A3Q9JKZ8"/>
<proteinExistence type="predicted"/>
<evidence type="ECO:0000256" key="2">
    <source>
        <dbReference type="ARBA" id="ARBA00022692"/>
    </source>
</evidence>
<evidence type="ECO:0000313" key="8">
    <source>
        <dbReference type="Proteomes" id="UP000273143"/>
    </source>
</evidence>
<dbReference type="Proteomes" id="UP000273143">
    <property type="component" value="Chromosome"/>
</dbReference>
<evidence type="ECO:0000313" key="7">
    <source>
        <dbReference type="EMBL" id="AZS49957.1"/>
    </source>
</evidence>
<dbReference type="GO" id="GO:0097347">
    <property type="term" value="C:TAM protein secretion complex"/>
    <property type="evidence" value="ECO:0007669"/>
    <property type="project" value="TreeGrafter"/>
</dbReference>
<feature type="domain" description="Translocation and assembly module TamB C-terminal" evidence="6">
    <location>
        <begin position="916"/>
        <end position="1239"/>
    </location>
</feature>
<dbReference type="InterPro" id="IPR007452">
    <property type="entry name" value="TamB_C"/>
</dbReference>
<organism evidence="7 8">
    <name type="scientific">Entomomonas moraniae</name>
    <dbReference type="NCBI Taxonomy" id="2213226"/>
    <lineage>
        <taxon>Bacteria</taxon>
        <taxon>Pseudomonadati</taxon>
        <taxon>Pseudomonadota</taxon>
        <taxon>Gammaproteobacteria</taxon>
        <taxon>Pseudomonadales</taxon>
        <taxon>Pseudomonadaceae</taxon>
        <taxon>Entomomonas</taxon>
    </lineage>
</organism>
<keyword evidence="8" id="KW-1185">Reference proteome</keyword>
<dbReference type="GO" id="GO:0009306">
    <property type="term" value="P:protein secretion"/>
    <property type="evidence" value="ECO:0007669"/>
    <property type="project" value="InterPro"/>
</dbReference>
<evidence type="ECO:0000256" key="1">
    <source>
        <dbReference type="ARBA" id="ARBA00004167"/>
    </source>
</evidence>
<feature type="transmembrane region" description="Helical" evidence="5">
    <location>
        <begin position="7"/>
        <end position="30"/>
    </location>
</feature>
<dbReference type="PANTHER" id="PTHR36985">
    <property type="entry name" value="TRANSLOCATION AND ASSEMBLY MODULE SUBUNIT TAMB"/>
    <property type="match status" value="1"/>
</dbReference>
<dbReference type="PANTHER" id="PTHR36985:SF1">
    <property type="entry name" value="TRANSLOCATION AND ASSEMBLY MODULE SUBUNIT TAMB"/>
    <property type="match status" value="1"/>
</dbReference>
<protein>
    <submittedName>
        <fullName evidence="7">Translocation/assembly module TamB</fullName>
    </submittedName>
</protein>
<accession>A0A3Q9JKZ8</accession>
<dbReference type="RefSeq" id="WP_127162126.1">
    <property type="nucleotide sequence ID" value="NZ_CP029822.1"/>
</dbReference>